<evidence type="ECO:0000313" key="1">
    <source>
        <dbReference type="EMBL" id="KAF4494442.1"/>
    </source>
</evidence>
<organism evidence="1 2">
    <name type="scientific">Fusarium agapanthi</name>
    <dbReference type="NCBI Taxonomy" id="1803897"/>
    <lineage>
        <taxon>Eukaryota</taxon>
        <taxon>Fungi</taxon>
        <taxon>Dikarya</taxon>
        <taxon>Ascomycota</taxon>
        <taxon>Pezizomycotina</taxon>
        <taxon>Sordariomycetes</taxon>
        <taxon>Hypocreomycetidae</taxon>
        <taxon>Hypocreales</taxon>
        <taxon>Nectriaceae</taxon>
        <taxon>Fusarium</taxon>
        <taxon>Fusarium fujikuroi species complex</taxon>
    </lineage>
</organism>
<proteinExistence type="predicted"/>
<dbReference type="EMBL" id="LUFC02000768">
    <property type="protein sequence ID" value="KAF4494442.1"/>
    <property type="molecule type" value="Genomic_DNA"/>
</dbReference>
<accession>A0A9P5B2B3</accession>
<keyword evidence="2" id="KW-1185">Reference proteome</keyword>
<dbReference type="Proteomes" id="UP000737391">
    <property type="component" value="Unassembled WGS sequence"/>
</dbReference>
<gene>
    <name evidence="1" type="ORF">FAGAP_9427</name>
</gene>
<dbReference type="OrthoDB" id="5087721at2759"/>
<reference evidence="1" key="1">
    <citation type="submission" date="2020-01" db="EMBL/GenBank/DDBJ databases">
        <title>Identification and distribution of gene clusters putatively required for synthesis of sphingolipid metabolism inhibitors in phylogenetically diverse species of the filamentous fungus Fusarium.</title>
        <authorList>
            <person name="Kim H.-S."/>
            <person name="Busman M."/>
            <person name="Brown D.W."/>
            <person name="Divon H."/>
            <person name="Uhlig S."/>
            <person name="Proctor R.H."/>
        </authorList>
    </citation>
    <scope>NUCLEOTIDE SEQUENCE</scope>
    <source>
        <strain evidence="1">NRRL 31653</strain>
    </source>
</reference>
<dbReference type="AlphaFoldDB" id="A0A9P5B2B3"/>
<comment type="caution">
    <text evidence="1">The sequence shown here is derived from an EMBL/GenBank/DDBJ whole genome shotgun (WGS) entry which is preliminary data.</text>
</comment>
<sequence>MAAAALQAAGTVIKIAVSSIEKHQADSAAQDRQNQIMSALNGIQDTLRSIQIQQENLADIGMLHSSLTLIETWKNGYPPAVQNNDIDQINSYLQAFNIKGEGGAEYIVQNFFDVLTGLGQVPPGQSGANPLVQVWHDRSYDKMYTPDANGLYTFALKNYLDGFDKALGWMFSRAGFALICHIIALQDLANKTTTPEEVDNEVRQLTGQYTANVNDVFNMAYAHFPPFVKKFKVNYQDEGSNLIHWFRM</sequence>
<protein>
    <submittedName>
        <fullName evidence="1">Uncharacterized protein</fullName>
    </submittedName>
</protein>
<evidence type="ECO:0000313" key="2">
    <source>
        <dbReference type="Proteomes" id="UP000737391"/>
    </source>
</evidence>
<name>A0A9P5B2B3_9HYPO</name>